<dbReference type="SUPFAM" id="SSF52540">
    <property type="entry name" value="P-loop containing nucleoside triphosphate hydrolases"/>
    <property type="match status" value="2"/>
</dbReference>
<evidence type="ECO:0000256" key="9">
    <source>
        <dbReference type="ARBA" id="ARBA00022840"/>
    </source>
</evidence>
<dbReference type="Gene3D" id="3.90.320.10">
    <property type="match status" value="1"/>
</dbReference>
<dbReference type="InterPro" id="IPR014140">
    <property type="entry name" value="DNA_helicase_suAddB"/>
</dbReference>
<feature type="domain" description="UvrD-like helicase C-terminal" evidence="16">
    <location>
        <begin position="278"/>
        <end position="590"/>
    </location>
</feature>
<keyword evidence="13 14" id="KW-0234">DNA repair</keyword>
<keyword evidence="3 14" id="KW-0479">Metal-binding</keyword>
<evidence type="ECO:0000256" key="1">
    <source>
        <dbReference type="ARBA" id="ARBA00022485"/>
    </source>
</evidence>
<evidence type="ECO:0000313" key="18">
    <source>
        <dbReference type="Proteomes" id="UP000366051"/>
    </source>
</evidence>
<keyword evidence="11 14" id="KW-0411">Iron-sulfur</keyword>
<keyword evidence="4 14" id="KW-0547">Nucleotide-binding</keyword>
<comment type="similarity">
    <text evidence="14">Belongs to the helicase family. AddB/RexB type 1 subfamily.</text>
</comment>
<keyword evidence="7 14" id="KW-0347">Helicase</keyword>
<dbReference type="Proteomes" id="UP000366051">
    <property type="component" value="Chromosome"/>
</dbReference>
<dbReference type="InterPro" id="IPR049035">
    <property type="entry name" value="ADDB_N"/>
</dbReference>
<dbReference type="PANTHER" id="PTHR30591">
    <property type="entry name" value="RECBCD ENZYME SUBUNIT RECC"/>
    <property type="match status" value="1"/>
</dbReference>
<evidence type="ECO:0000256" key="3">
    <source>
        <dbReference type="ARBA" id="ARBA00022723"/>
    </source>
</evidence>
<dbReference type="EMBL" id="CP045875">
    <property type="protein sequence ID" value="QGG47599.1"/>
    <property type="molecule type" value="Genomic_DNA"/>
</dbReference>
<dbReference type="GO" id="GO:0005524">
    <property type="term" value="F:ATP binding"/>
    <property type="evidence" value="ECO:0007669"/>
    <property type="project" value="UniProtKB-UniRule"/>
</dbReference>
<dbReference type="InterPro" id="IPR027417">
    <property type="entry name" value="P-loop_NTPase"/>
</dbReference>
<dbReference type="InterPro" id="IPR014017">
    <property type="entry name" value="DNA_helicase_UvrD-like_C"/>
</dbReference>
<sequence>MGLRLILGRAGTGKTHLCLQEARRALHCSRQGKALVLLVPEQASFQTERALLSTPELRGTIRGQVYSFRRLAWRILQEVGGAARLPIGEIGKRMVLRQIVEAKKEDLRIFHRSAERPGFADALAGTLTELKLYQVNGESLLQSYNQVKEKEGNNLLAHKLQDLALIYESFSAFLAHTYTDPDDYLTLLAQKLPQSETLRDGTIWVDGFAGFTPQELQVLGALMKCCHQVNITLTLDATTIERASDETDPFYRTAQTYQQLIELSQQLQVPVEETVVQRKLYRLQNHVLQHLERAYFHRLTPVLPGPASGLVVGGAVNRRSEIEGVAREILRLSRDEGYRWREMALFVRDMEPYHDLIAAVFQDFDIPFFLDRKRPVQHHPLVELLRSALDALHFDWSYEPLFRYLKTDLVPLEREEVDRLENYVLAHGIRGYRWRDQQPWVFQRKITGKEEDLERQRKDLERLVAVNEARDKARHALLVFQQKVEKKGEVRAITAALYELLMELQVPATLARWSDQAEEEGLLEEARTHRQIWKAIVDLFDQVVEAFDDQEMDLATYRLVIEAGLESLTLGLIPPEYDQVLIASLNRSRSPEVKAAFLIGASDGIFPARVQEDGIFDDGERERLKVLSGLELAPGSRRRLFEEQYLVYVALTRASERLFVTYPLADEEGKAMMPSSIVARIRELYEQVEEKTYFVEPPLFEEEEERLLQEYLYHPRRALSYLMPPLREAFAGRAMAPFWWKLYDWFVRQASWRSELEGIVPGLWHHNQEPPLTVELSKKLYGKKLRTGISRIEQFASCPFSHFLSHGLRLKERSLFRLQAPDLGQFFHEAMKIFGEQVFEKKLDWASMTEGQCGDLSKTIVSSLAPQLQNEILLSSARLRYLQRRLQKTVGRATWTMTEQLRRGSFRPLRLEASFGPGQGLPPLIVPLSQGRSLELVGRIDRIDGYDGNDRSLLRIVDYKSSFSRLELAEMYHGLRLQLLAYLDVALAAGPYLFNRSDHHLIHPGGMLYFTVQNPMLTQQGPIAPEEAAKSLIKKLKMQGVLLADPDAVRLMDRDLFGFSDILPVALKKDGTFDSRSSIMTLDQFQKLRTYLHQLFRQMGEAILDGSIAIDPYKRKERVACTFCAYKAVCQFDLLLDENQYRILLDEPSEAIWSKIEKVGQSSSHERSVMYDLSQCAKGNKEGILGIDGSGGYDRRRF</sequence>
<dbReference type="Pfam" id="PF13361">
    <property type="entry name" value="UvrD_C"/>
    <property type="match status" value="1"/>
</dbReference>
<organism evidence="17 18">
    <name type="scientific">Heliorestis convoluta</name>
    <dbReference type="NCBI Taxonomy" id="356322"/>
    <lineage>
        <taxon>Bacteria</taxon>
        <taxon>Bacillati</taxon>
        <taxon>Bacillota</taxon>
        <taxon>Clostridia</taxon>
        <taxon>Eubacteriales</taxon>
        <taxon>Heliobacteriaceae</taxon>
        <taxon>Heliorestis</taxon>
    </lineage>
</organism>
<comment type="cofactor">
    <cofactor evidence="14">
        <name>[4Fe-4S] cluster</name>
        <dbReference type="ChEBI" id="CHEBI:49883"/>
    </cofactor>
    <text evidence="14">Binds 1 [4Fe-4S] cluster.</text>
</comment>
<evidence type="ECO:0000256" key="14">
    <source>
        <dbReference type="HAMAP-Rule" id="MF_01452"/>
    </source>
</evidence>
<evidence type="ECO:0000256" key="6">
    <source>
        <dbReference type="ARBA" id="ARBA00022801"/>
    </source>
</evidence>
<dbReference type="InterPro" id="IPR011604">
    <property type="entry name" value="PDDEXK-like_dom_sf"/>
</dbReference>
<comment type="function">
    <text evidence="14">The heterodimer acts as both an ATP-dependent DNA helicase and an ATP-dependent, dual-direction single-stranded exonuclease. Recognizes the chi site generating a DNA molecule suitable for the initiation of homologous recombination. The AddB subunit has 5' -&gt; 3' nuclease activity but not helicase activity.</text>
</comment>
<gene>
    <name evidence="14 17" type="primary">addB</name>
    <name evidence="17" type="ORF">FTV88_1452</name>
</gene>
<dbReference type="GO" id="GO:0008409">
    <property type="term" value="F:5'-3' exonuclease activity"/>
    <property type="evidence" value="ECO:0007669"/>
    <property type="project" value="UniProtKB-UniRule"/>
</dbReference>
<dbReference type="InterPro" id="IPR038726">
    <property type="entry name" value="PDDEXK_AddAB-type"/>
</dbReference>
<keyword evidence="9 14" id="KW-0067">ATP-binding</keyword>
<dbReference type="OrthoDB" id="9758506at2"/>
<dbReference type="EC" id="3.1.-.-" evidence="14"/>
<accession>A0A5Q2N1A9</accession>
<dbReference type="Pfam" id="PF21445">
    <property type="entry name" value="ADDB_N"/>
    <property type="match status" value="1"/>
</dbReference>
<evidence type="ECO:0000256" key="15">
    <source>
        <dbReference type="SAM" id="Coils"/>
    </source>
</evidence>
<dbReference type="GO" id="GO:0051539">
    <property type="term" value="F:4 iron, 4 sulfur cluster binding"/>
    <property type="evidence" value="ECO:0007669"/>
    <property type="project" value="UniProtKB-KW"/>
</dbReference>
<feature type="binding site" evidence="14">
    <location>
        <position position="1130"/>
    </location>
    <ligand>
        <name>[4Fe-4S] cluster</name>
        <dbReference type="ChEBI" id="CHEBI:49883"/>
    </ligand>
</feature>
<keyword evidence="2 14" id="KW-0540">Nuclease</keyword>
<dbReference type="NCBIfam" id="TIGR02773">
    <property type="entry name" value="addB_Gpos"/>
    <property type="match status" value="1"/>
</dbReference>
<protein>
    <recommendedName>
        <fullName evidence="14">ATP-dependent helicase/deoxyribonuclease subunit B</fullName>
        <ecNumber evidence="14">3.1.-.-</ecNumber>
    </recommendedName>
    <alternativeName>
        <fullName evidence="14">ATP-dependent helicase/nuclease subunit AddB</fullName>
    </alternativeName>
</protein>
<dbReference type="Pfam" id="PF12705">
    <property type="entry name" value="PDDEXK_1"/>
    <property type="match status" value="1"/>
</dbReference>
<proteinExistence type="inferred from homology"/>
<evidence type="ECO:0000259" key="16">
    <source>
        <dbReference type="PROSITE" id="PS51217"/>
    </source>
</evidence>
<keyword evidence="6 14" id="KW-0378">Hydrolase</keyword>
<keyword evidence="12 14" id="KW-0238">DNA-binding</keyword>
<evidence type="ECO:0000256" key="8">
    <source>
        <dbReference type="ARBA" id="ARBA00022839"/>
    </source>
</evidence>
<name>A0A5Q2N1A9_9FIRM</name>
<keyword evidence="15" id="KW-0175">Coiled coil</keyword>
<comment type="subunit">
    <text evidence="14">Heterodimer of AddA and AddB.</text>
</comment>
<feature type="binding site" evidence="14">
    <location>
        <position position="1124"/>
    </location>
    <ligand>
        <name>[4Fe-4S] cluster</name>
        <dbReference type="ChEBI" id="CHEBI:49883"/>
    </ligand>
</feature>
<dbReference type="RefSeq" id="WP_153724942.1">
    <property type="nucleotide sequence ID" value="NZ_CP045875.1"/>
</dbReference>
<dbReference type="GO" id="GO:0000724">
    <property type="term" value="P:double-strand break repair via homologous recombination"/>
    <property type="evidence" value="ECO:0007669"/>
    <property type="project" value="UniProtKB-UniRule"/>
</dbReference>
<evidence type="ECO:0000256" key="10">
    <source>
        <dbReference type="ARBA" id="ARBA00023004"/>
    </source>
</evidence>
<evidence type="ECO:0000256" key="2">
    <source>
        <dbReference type="ARBA" id="ARBA00022722"/>
    </source>
</evidence>
<dbReference type="Gene3D" id="3.40.50.300">
    <property type="entry name" value="P-loop containing nucleotide triphosphate hydrolases"/>
    <property type="match status" value="4"/>
</dbReference>
<evidence type="ECO:0000256" key="7">
    <source>
        <dbReference type="ARBA" id="ARBA00022806"/>
    </source>
</evidence>
<comment type="miscellaneous">
    <text evidence="14">Despite having conserved helicase domains, this subunit does not have helicase activity.</text>
</comment>
<keyword evidence="10 14" id="KW-0408">Iron</keyword>
<evidence type="ECO:0000256" key="13">
    <source>
        <dbReference type="ARBA" id="ARBA00023204"/>
    </source>
</evidence>
<evidence type="ECO:0000256" key="4">
    <source>
        <dbReference type="ARBA" id="ARBA00022741"/>
    </source>
</evidence>
<dbReference type="AlphaFoldDB" id="A0A5Q2N1A9"/>
<keyword evidence="1 14" id="KW-0004">4Fe-4S</keyword>
<comment type="cofactor">
    <cofactor evidence="14">
        <name>Mg(2+)</name>
        <dbReference type="ChEBI" id="CHEBI:18420"/>
    </cofactor>
</comment>
<keyword evidence="18" id="KW-1185">Reference proteome</keyword>
<evidence type="ECO:0000313" key="17">
    <source>
        <dbReference type="EMBL" id="QGG47599.1"/>
    </source>
</evidence>
<evidence type="ECO:0000256" key="5">
    <source>
        <dbReference type="ARBA" id="ARBA00022763"/>
    </source>
</evidence>
<dbReference type="GO" id="GO:0003690">
    <property type="term" value="F:double-stranded DNA binding"/>
    <property type="evidence" value="ECO:0007669"/>
    <property type="project" value="UniProtKB-UniRule"/>
</dbReference>
<dbReference type="GO" id="GO:0046872">
    <property type="term" value="F:metal ion binding"/>
    <property type="evidence" value="ECO:0007669"/>
    <property type="project" value="UniProtKB-KW"/>
</dbReference>
<feature type="binding site" evidence="14">
    <location>
        <position position="798"/>
    </location>
    <ligand>
        <name>[4Fe-4S] cluster</name>
        <dbReference type="ChEBI" id="CHEBI:49883"/>
    </ligand>
</feature>
<dbReference type="PROSITE" id="PS51217">
    <property type="entry name" value="UVRD_HELICASE_CTER"/>
    <property type="match status" value="1"/>
</dbReference>
<feature type="binding site" evidence="14">
    <location>
        <position position="1121"/>
    </location>
    <ligand>
        <name>[4Fe-4S] cluster</name>
        <dbReference type="ChEBI" id="CHEBI:49883"/>
    </ligand>
</feature>
<keyword evidence="5 14" id="KW-0227">DNA damage</keyword>
<dbReference type="HAMAP" id="MF_01452">
    <property type="entry name" value="AddB_type1"/>
    <property type="match status" value="1"/>
</dbReference>
<reference evidence="18" key="1">
    <citation type="submission" date="2019-11" db="EMBL/GenBank/DDBJ databases">
        <title>Genome sequence of Heliorestis convoluta strain HH, an alkaliphilic and minimalistic phototrophic bacterium from a soda lake in Egypt.</title>
        <authorList>
            <person name="Dewey E.D."/>
            <person name="Stokes L.M."/>
            <person name="Burchell B.M."/>
            <person name="Shaffer K.N."/>
            <person name="Huntington A.M."/>
            <person name="Baker J.M."/>
            <person name="Nadendla S."/>
            <person name="Giglio M.G."/>
            <person name="Touchman J.W."/>
            <person name="Blankenship R.E."/>
            <person name="Madigan M.T."/>
            <person name="Sattley W.M."/>
        </authorList>
    </citation>
    <scope>NUCLEOTIDE SEQUENCE [LARGE SCALE GENOMIC DNA]</scope>
    <source>
        <strain evidence="18">HH</strain>
    </source>
</reference>
<keyword evidence="8 14" id="KW-0269">Exonuclease</keyword>
<evidence type="ECO:0000256" key="11">
    <source>
        <dbReference type="ARBA" id="ARBA00023014"/>
    </source>
</evidence>
<dbReference type="GO" id="GO:0004386">
    <property type="term" value="F:helicase activity"/>
    <property type="evidence" value="ECO:0007669"/>
    <property type="project" value="UniProtKB-KW"/>
</dbReference>
<dbReference type="Gene3D" id="6.10.140.1030">
    <property type="match status" value="1"/>
</dbReference>
<feature type="coiled-coil region" evidence="15">
    <location>
        <begin position="443"/>
        <end position="470"/>
    </location>
</feature>
<dbReference type="PANTHER" id="PTHR30591:SF1">
    <property type="entry name" value="RECBCD ENZYME SUBUNIT RECC"/>
    <property type="match status" value="1"/>
</dbReference>
<dbReference type="KEGG" id="hcv:FTV88_1452"/>
<evidence type="ECO:0000256" key="12">
    <source>
        <dbReference type="ARBA" id="ARBA00023125"/>
    </source>
</evidence>